<accession>A0A292Q7C2</accession>
<dbReference type="Gene3D" id="3.50.50.60">
    <property type="entry name" value="FAD/NAD(P)-binding domain"/>
    <property type="match status" value="1"/>
</dbReference>
<evidence type="ECO:0000256" key="2">
    <source>
        <dbReference type="ARBA" id="ARBA00010989"/>
    </source>
</evidence>
<comment type="similarity">
    <text evidence="2">Belongs to the MSOX/MTOX family.</text>
</comment>
<evidence type="ECO:0000259" key="6">
    <source>
        <dbReference type="Pfam" id="PF01266"/>
    </source>
</evidence>
<dbReference type="AlphaFoldDB" id="A0A292Q7C2"/>
<dbReference type="SUPFAM" id="SSF54373">
    <property type="entry name" value="FAD-linked reductases, C-terminal domain"/>
    <property type="match status" value="1"/>
</dbReference>
<evidence type="ECO:0000313" key="8">
    <source>
        <dbReference type="Proteomes" id="UP001412239"/>
    </source>
</evidence>
<dbReference type="InterPro" id="IPR036188">
    <property type="entry name" value="FAD/NAD-bd_sf"/>
</dbReference>
<comment type="cofactor">
    <cofactor evidence="1">
        <name>FAD</name>
        <dbReference type="ChEBI" id="CHEBI:57692"/>
    </cofactor>
</comment>
<dbReference type="GO" id="GO:0008115">
    <property type="term" value="F:sarcosine oxidase activity"/>
    <property type="evidence" value="ECO:0007669"/>
    <property type="project" value="TreeGrafter"/>
</dbReference>
<name>A0A292Q7C2_9PEZI</name>
<dbReference type="GO" id="GO:0004657">
    <property type="term" value="F:proline dehydrogenase activity"/>
    <property type="evidence" value="ECO:0007669"/>
    <property type="project" value="TreeGrafter"/>
</dbReference>
<evidence type="ECO:0000256" key="5">
    <source>
        <dbReference type="ARBA" id="ARBA00023002"/>
    </source>
</evidence>
<evidence type="ECO:0000256" key="3">
    <source>
        <dbReference type="ARBA" id="ARBA00022630"/>
    </source>
</evidence>
<dbReference type="Proteomes" id="UP001412239">
    <property type="component" value="Unassembled WGS sequence"/>
</dbReference>
<dbReference type="InterPro" id="IPR045170">
    <property type="entry name" value="MTOX"/>
</dbReference>
<organism evidence="7 8">
    <name type="scientific">Tuber aestivum</name>
    <name type="common">summer truffle</name>
    <dbReference type="NCBI Taxonomy" id="59557"/>
    <lineage>
        <taxon>Eukaryota</taxon>
        <taxon>Fungi</taxon>
        <taxon>Dikarya</taxon>
        <taxon>Ascomycota</taxon>
        <taxon>Pezizomycotina</taxon>
        <taxon>Pezizomycetes</taxon>
        <taxon>Pezizales</taxon>
        <taxon>Tuberaceae</taxon>
        <taxon>Tuber</taxon>
    </lineage>
</organism>
<dbReference type="GO" id="GO:0050660">
    <property type="term" value="F:flavin adenine dinucleotide binding"/>
    <property type="evidence" value="ECO:0007669"/>
    <property type="project" value="InterPro"/>
</dbReference>
<sequence>MALTFTPPSTVIIVGCGVFGLSTARTLSDRYPSTKVLVIDKHALPCPYTASIDSSRIVRADYADPAYSSLGREALKRWAGHPAFRKTGLVVTADGDNRYLKDSYKNVKSEGGVEYLPTEKEIRGLMAGGCSGVSGYVNWNSGWVDAEAAMRILYSEVESRENVRFLIAEVSGLLYLGRKVLGVKLVDGKEITAGLTILAAGAWTPGLVELHGRAVPSGQVMAYLTLSQEEATRYASLPVLLNLTTGTFIIHSPNTSPPTLKLARHAQGYASPTPVFPKEIPREGEDALRDAVKRIVPEFSDRPFGKIRVCWYTDTPDSDFLVTWHPDHEGLFIASGGSGHAFKFLPVLGDEIGDVLAGKGRFRKKWGWKEHVEGLGDGSRGGGDGGRVPLEELLREGGKSKL</sequence>
<proteinExistence type="inferred from homology"/>
<dbReference type="PANTHER" id="PTHR10961">
    <property type="entry name" value="PEROXISOMAL SARCOSINE OXIDASE"/>
    <property type="match status" value="1"/>
</dbReference>
<evidence type="ECO:0000313" key="7">
    <source>
        <dbReference type="EMBL" id="CUS14845.1"/>
    </source>
</evidence>
<evidence type="ECO:0000256" key="4">
    <source>
        <dbReference type="ARBA" id="ARBA00022827"/>
    </source>
</evidence>
<dbReference type="InterPro" id="IPR006076">
    <property type="entry name" value="FAD-dep_OxRdtase"/>
</dbReference>
<dbReference type="PANTHER" id="PTHR10961:SF46">
    <property type="entry name" value="PEROXISOMAL SARCOSINE OXIDASE"/>
    <property type="match status" value="1"/>
</dbReference>
<dbReference type="GO" id="GO:0050031">
    <property type="term" value="F:L-pipecolate oxidase activity"/>
    <property type="evidence" value="ECO:0007669"/>
    <property type="project" value="TreeGrafter"/>
</dbReference>
<dbReference type="EMBL" id="LN890955">
    <property type="protein sequence ID" value="CUS14845.1"/>
    <property type="molecule type" value="Genomic_DNA"/>
</dbReference>
<dbReference type="Pfam" id="PF01266">
    <property type="entry name" value="DAO"/>
    <property type="match status" value="1"/>
</dbReference>
<reference evidence="7" key="1">
    <citation type="submission" date="2015-10" db="EMBL/GenBank/DDBJ databases">
        <authorList>
            <person name="Regsiter A."/>
            <person name="william w."/>
        </authorList>
    </citation>
    <scope>NUCLEOTIDE SEQUENCE</scope>
    <source>
        <strain evidence="7">Montdore</strain>
    </source>
</reference>
<feature type="domain" description="FAD dependent oxidoreductase" evidence="6">
    <location>
        <begin position="11"/>
        <end position="353"/>
    </location>
</feature>
<keyword evidence="3" id="KW-0285">Flavoprotein</keyword>
<protein>
    <recommendedName>
        <fullName evidence="6">FAD dependent oxidoreductase domain-containing protein</fullName>
    </recommendedName>
</protein>
<evidence type="ECO:0000256" key="1">
    <source>
        <dbReference type="ARBA" id="ARBA00001974"/>
    </source>
</evidence>
<dbReference type="Gene3D" id="3.30.9.10">
    <property type="entry name" value="D-Amino Acid Oxidase, subunit A, domain 2"/>
    <property type="match status" value="1"/>
</dbReference>
<keyword evidence="5" id="KW-0560">Oxidoreductase</keyword>
<keyword evidence="4" id="KW-0274">FAD</keyword>
<keyword evidence="8" id="KW-1185">Reference proteome</keyword>
<dbReference type="SUPFAM" id="SSF51905">
    <property type="entry name" value="FAD/NAD(P)-binding domain"/>
    <property type="match status" value="1"/>
</dbReference>
<gene>
    <name evidence="7" type="ORF">GSTUAT00001130001</name>
</gene>